<comment type="caution">
    <text evidence="1">The sequence shown here is derived from an EMBL/GenBank/DDBJ whole genome shotgun (WGS) entry which is preliminary data.</text>
</comment>
<dbReference type="AlphaFoldDB" id="A0A3E1YHV4"/>
<evidence type="ECO:0000313" key="1">
    <source>
        <dbReference type="EMBL" id="RFS26946.1"/>
    </source>
</evidence>
<dbReference type="Proteomes" id="UP000260644">
    <property type="component" value="Unassembled WGS sequence"/>
</dbReference>
<keyword evidence="2" id="KW-1185">Reference proteome</keyword>
<organism evidence="1 2">
    <name type="scientific">Chitinophaga silvatica</name>
    <dbReference type="NCBI Taxonomy" id="2282649"/>
    <lineage>
        <taxon>Bacteria</taxon>
        <taxon>Pseudomonadati</taxon>
        <taxon>Bacteroidota</taxon>
        <taxon>Chitinophagia</taxon>
        <taxon>Chitinophagales</taxon>
        <taxon>Chitinophagaceae</taxon>
        <taxon>Chitinophaga</taxon>
    </lineage>
</organism>
<dbReference type="RefSeq" id="WP_116974139.1">
    <property type="nucleotide sequence ID" value="NZ_QPMM01000001.1"/>
</dbReference>
<accession>A0A3E1YHV4</accession>
<protein>
    <submittedName>
        <fullName evidence="1">Uncharacterized protein</fullName>
    </submittedName>
</protein>
<proteinExistence type="predicted"/>
<dbReference type="EMBL" id="QPMM01000001">
    <property type="protein sequence ID" value="RFS26946.1"/>
    <property type="molecule type" value="Genomic_DNA"/>
</dbReference>
<sequence>MKRTFLWATTSLVFIFNDPLAAQQGGLLGKSNIYALIEEVPAIPATTAIAVSKTFGPNILSEGHGKLEALYQPVRDKATRQRDEIAAYYASRQKKANGTNEELEARAKKDINQNQLLAEMGGVDAISKMTPEQAEQAAKKAADKLMAQYSNYPATAPARPIASDLKQRDAAGATMQIIEKLGDIRKRIVAIQERLDNNIKSLQQSPGNFNQIAKEYKEKWDKIPVVLMGEVRDKDPAKTKALIAEYVEKYKSRNSYELSKIGEWFNDARAKYKVELNEYYQLLEKYEKELSSKLGDPYHRSNMESSLANFESDLITIPVYLADVSQKTTQTTAIMEREQYLKTNS</sequence>
<evidence type="ECO:0000313" key="2">
    <source>
        <dbReference type="Proteomes" id="UP000260644"/>
    </source>
</evidence>
<name>A0A3E1YHV4_9BACT</name>
<gene>
    <name evidence="1" type="ORF">DVR12_03940</name>
</gene>
<reference evidence="1 2" key="1">
    <citation type="submission" date="2018-07" db="EMBL/GenBank/DDBJ databases">
        <title>Chitinophaga K2CV101002-2 sp. nov., isolated from a monsoon evergreen broad-leaved forest soil.</title>
        <authorList>
            <person name="Lv Y."/>
        </authorList>
    </citation>
    <scope>NUCLEOTIDE SEQUENCE [LARGE SCALE GENOMIC DNA]</scope>
    <source>
        <strain evidence="1 2">GDMCC 1.1288</strain>
    </source>
</reference>